<dbReference type="PROSITE" id="PS51000">
    <property type="entry name" value="HTH_DEOR_2"/>
    <property type="match status" value="1"/>
</dbReference>
<dbReference type="AlphaFoldDB" id="A0A7C4JT03"/>
<dbReference type="EMBL" id="DSZN01000091">
    <property type="protein sequence ID" value="HGQ85748.1"/>
    <property type="molecule type" value="Genomic_DNA"/>
</dbReference>
<dbReference type="GO" id="GO:0003677">
    <property type="term" value="F:DNA binding"/>
    <property type="evidence" value="ECO:0007669"/>
    <property type="project" value="InterPro"/>
</dbReference>
<comment type="caution">
    <text evidence="5">The sequence shown here is derived from an EMBL/GenBank/DDBJ whole genome shotgun (WGS) entry which is preliminary data.</text>
</comment>
<dbReference type="GO" id="GO:0003700">
    <property type="term" value="F:DNA-binding transcription factor activity"/>
    <property type="evidence" value="ECO:0007669"/>
    <property type="project" value="InterPro"/>
</dbReference>
<dbReference type="SMART" id="SM00419">
    <property type="entry name" value="HTH_CRP"/>
    <property type="match status" value="1"/>
</dbReference>
<evidence type="ECO:0000313" key="5">
    <source>
        <dbReference type="EMBL" id="HGQ85748.1"/>
    </source>
</evidence>
<dbReference type="InterPro" id="IPR001034">
    <property type="entry name" value="DeoR_HTH"/>
</dbReference>
<dbReference type="Pfam" id="PF08220">
    <property type="entry name" value="HTH_DeoR"/>
    <property type="match status" value="1"/>
</dbReference>
<evidence type="ECO:0000256" key="1">
    <source>
        <dbReference type="ARBA" id="ARBA00023015"/>
    </source>
</evidence>
<dbReference type="SUPFAM" id="SSF46785">
    <property type="entry name" value="Winged helix' DNA-binding domain"/>
    <property type="match status" value="1"/>
</dbReference>
<accession>A0A7C4JT03</accession>
<keyword evidence="3" id="KW-0175">Coiled coil</keyword>
<keyword evidence="1" id="KW-0805">Transcription regulation</keyword>
<gene>
    <name evidence="5" type="ORF">ENT66_05310</name>
</gene>
<feature type="domain" description="HTH deoR-type" evidence="4">
    <location>
        <begin position="2"/>
        <end position="57"/>
    </location>
</feature>
<sequence>MINLAQSDVIKLLKKHKELETKVIAQLLGISVQAVRRNLKQLEKQGFIVRYRGKAKYKPFSF</sequence>
<name>A0A7C4JT03_9BACT</name>
<protein>
    <submittedName>
        <fullName evidence="5">DeoR family transcriptional regulator</fullName>
    </submittedName>
</protein>
<keyword evidence="2" id="KW-0804">Transcription</keyword>
<evidence type="ECO:0000256" key="2">
    <source>
        <dbReference type="ARBA" id="ARBA00023163"/>
    </source>
</evidence>
<dbReference type="InterPro" id="IPR012318">
    <property type="entry name" value="HTH_CRP"/>
</dbReference>
<proteinExistence type="predicted"/>
<dbReference type="SMART" id="SM00420">
    <property type="entry name" value="HTH_DEOR"/>
    <property type="match status" value="1"/>
</dbReference>
<evidence type="ECO:0000259" key="4">
    <source>
        <dbReference type="PROSITE" id="PS51000"/>
    </source>
</evidence>
<reference evidence="5" key="1">
    <citation type="journal article" date="2020" name="mSystems">
        <title>Genome- and Community-Level Interaction Insights into Carbon Utilization and Element Cycling Functions of Hydrothermarchaeota in Hydrothermal Sediment.</title>
        <authorList>
            <person name="Zhou Z."/>
            <person name="Liu Y."/>
            <person name="Xu W."/>
            <person name="Pan J."/>
            <person name="Luo Z.H."/>
            <person name="Li M."/>
        </authorList>
    </citation>
    <scope>NUCLEOTIDE SEQUENCE [LARGE SCALE GENOMIC DNA]</scope>
    <source>
        <strain evidence="5">SpSt-6</strain>
    </source>
</reference>
<dbReference type="InterPro" id="IPR036388">
    <property type="entry name" value="WH-like_DNA-bd_sf"/>
</dbReference>
<feature type="coiled-coil region" evidence="3">
    <location>
        <begin position="2"/>
        <end position="45"/>
    </location>
</feature>
<dbReference type="InterPro" id="IPR036390">
    <property type="entry name" value="WH_DNA-bd_sf"/>
</dbReference>
<dbReference type="Gene3D" id="1.10.10.10">
    <property type="entry name" value="Winged helix-like DNA-binding domain superfamily/Winged helix DNA-binding domain"/>
    <property type="match status" value="1"/>
</dbReference>
<organism evidence="5">
    <name type="scientific">Thermodesulfobacterium geofontis</name>
    <dbReference type="NCBI Taxonomy" id="1295609"/>
    <lineage>
        <taxon>Bacteria</taxon>
        <taxon>Pseudomonadati</taxon>
        <taxon>Thermodesulfobacteriota</taxon>
        <taxon>Thermodesulfobacteria</taxon>
        <taxon>Thermodesulfobacteriales</taxon>
        <taxon>Thermodesulfobacteriaceae</taxon>
        <taxon>Thermodesulfobacterium</taxon>
    </lineage>
</organism>
<evidence type="ECO:0000256" key="3">
    <source>
        <dbReference type="SAM" id="Coils"/>
    </source>
</evidence>